<dbReference type="Pfam" id="PF14464">
    <property type="entry name" value="Prok-JAB"/>
    <property type="match status" value="1"/>
</dbReference>
<dbReference type="SUPFAM" id="SSF102712">
    <property type="entry name" value="JAB1/MPN domain"/>
    <property type="match status" value="1"/>
</dbReference>
<dbReference type="RefSeq" id="WP_183599529.1">
    <property type="nucleotide sequence ID" value="NZ_JACHXK010000003.1"/>
</dbReference>
<keyword evidence="2" id="KW-0479">Metal-binding</keyword>
<dbReference type="SMART" id="SM00232">
    <property type="entry name" value="JAB_MPN"/>
    <property type="match status" value="1"/>
</dbReference>
<evidence type="ECO:0000313" key="7">
    <source>
        <dbReference type="EMBL" id="MBB3109967.1"/>
    </source>
</evidence>
<keyword evidence="8" id="KW-1185">Reference proteome</keyword>
<sequence length="157" mass="17464">MQEQPLNLPDSTILIHSQALLRMISLSGSALPNEACGILGGQFIDTESTRLSIETVYPIANRATSRSFTFSFAPEEWVSAYYAMQKNRQSLVGFFHSHPTTPPIPSQADLAGMQWSSIPTYWIISLADRDASNIAHVKVYRKAGQTWLPSMFTQISI</sequence>
<dbReference type="PROSITE" id="PS50249">
    <property type="entry name" value="MPN"/>
    <property type="match status" value="1"/>
</dbReference>
<keyword evidence="5" id="KW-0482">Metalloprotease</keyword>
<keyword evidence="7" id="KW-0647">Proteasome</keyword>
<dbReference type="GO" id="GO:0008270">
    <property type="term" value="F:zinc ion binding"/>
    <property type="evidence" value="ECO:0007669"/>
    <property type="project" value="TreeGrafter"/>
</dbReference>
<evidence type="ECO:0000259" key="6">
    <source>
        <dbReference type="PROSITE" id="PS50249"/>
    </source>
</evidence>
<evidence type="ECO:0000256" key="4">
    <source>
        <dbReference type="ARBA" id="ARBA00022833"/>
    </source>
</evidence>
<dbReference type="PANTHER" id="PTHR34858">
    <property type="entry name" value="CYSO-CYSTEINE PEPTIDASE"/>
    <property type="match status" value="1"/>
</dbReference>
<dbReference type="InterPro" id="IPR051929">
    <property type="entry name" value="VirAsm_ModProt"/>
</dbReference>
<keyword evidence="3" id="KW-0378">Hydrolase</keyword>
<organism evidence="7 8">
    <name type="scientific">Paenibacillus phyllosphaerae</name>
    <dbReference type="NCBI Taxonomy" id="274593"/>
    <lineage>
        <taxon>Bacteria</taxon>
        <taxon>Bacillati</taxon>
        <taxon>Bacillota</taxon>
        <taxon>Bacilli</taxon>
        <taxon>Bacillales</taxon>
        <taxon>Paenibacillaceae</taxon>
        <taxon>Paenibacillus</taxon>
    </lineage>
</organism>
<dbReference type="CDD" id="cd08070">
    <property type="entry name" value="MPN_like"/>
    <property type="match status" value="1"/>
</dbReference>
<name>A0A7W5AWP4_9BACL</name>
<dbReference type="InterPro" id="IPR037518">
    <property type="entry name" value="MPN"/>
</dbReference>
<dbReference type="PANTHER" id="PTHR34858:SF1">
    <property type="entry name" value="CYSO-CYSTEINE PEPTIDASE"/>
    <property type="match status" value="1"/>
</dbReference>
<evidence type="ECO:0000256" key="2">
    <source>
        <dbReference type="ARBA" id="ARBA00022723"/>
    </source>
</evidence>
<dbReference type="EMBL" id="JACHXK010000003">
    <property type="protein sequence ID" value="MBB3109967.1"/>
    <property type="molecule type" value="Genomic_DNA"/>
</dbReference>
<accession>A0A7W5AWP4</accession>
<feature type="domain" description="MPN" evidence="6">
    <location>
        <begin position="13"/>
        <end position="148"/>
    </location>
</feature>
<dbReference type="GO" id="GO:0000502">
    <property type="term" value="C:proteasome complex"/>
    <property type="evidence" value="ECO:0007669"/>
    <property type="project" value="UniProtKB-KW"/>
</dbReference>
<dbReference type="InterPro" id="IPR000555">
    <property type="entry name" value="JAMM/MPN+_dom"/>
</dbReference>
<dbReference type="InterPro" id="IPR028090">
    <property type="entry name" value="JAB_dom_prok"/>
</dbReference>
<dbReference type="AlphaFoldDB" id="A0A7W5AWP4"/>
<dbReference type="GO" id="GO:0006508">
    <property type="term" value="P:proteolysis"/>
    <property type="evidence" value="ECO:0007669"/>
    <property type="project" value="UniProtKB-KW"/>
</dbReference>
<proteinExistence type="predicted"/>
<evidence type="ECO:0000256" key="5">
    <source>
        <dbReference type="ARBA" id="ARBA00023049"/>
    </source>
</evidence>
<dbReference type="Proteomes" id="UP000570361">
    <property type="component" value="Unassembled WGS sequence"/>
</dbReference>
<reference evidence="7 8" key="1">
    <citation type="submission" date="2020-08" db="EMBL/GenBank/DDBJ databases">
        <title>Genomic Encyclopedia of Type Strains, Phase III (KMG-III): the genomes of soil and plant-associated and newly described type strains.</title>
        <authorList>
            <person name="Whitman W."/>
        </authorList>
    </citation>
    <scope>NUCLEOTIDE SEQUENCE [LARGE SCALE GENOMIC DNA]</scope>
    <source>
        <strain evidence="7 8">CECT 5862</strain>
    </source>
</reference>
<comment type="caution">
    <text evidence="7">The sequence shown here is derived from an EMBL/GenBank/DDBJ whole genome shotgun (WGS) entry which is preliminary data.</text>
</comment>
<protein>
    <submittedName>
        <fullName evidence="7">Proteasome lid subunit RPN8/RPN11</fullName>
    </submittedName>
</protein>
<keyword evidence="4" id="KW-0862">Zinc</keyword>
<evidence type="ECO:0000256" key="3">
    <source>
        <dbReference type="ARBA" id="ARBA00022801"/>
    </source>
</evidence>
<evidence type="ECO:0000256" key="1">
    <source>
        <dbReference type="ARBA" id="ARBA00022670"/>
    </source>
</evidence>
<dbReference type="GO" id="GO:0008235">
    <property type="term" value="F:metalloexopeptidase activity"/>
    <property type="evidence" value="ECO:0007669"/>
    <property type="project" value="TreeGrafter"/>
</dbReference>
<gene>
    <name evidence="7" type="ORF">FHS18_002030</name>
</gene>
<evidence type="ECO:0000313" key="8">
    <source>
        <dbReference type="Proteomes" id="UP000570361"/>
    </source>
</evidence>
<dbReference type="Gene3D" id="3.40.140.10">
    <property type="entry name" value="Cytidine Deaminase, domain 2"/>
    <property type="match status" value="1"/>
</dbReference>
<keyword evidence="1" id="KW-0645">Protease</keyword>